<name>A0A9P0TDB1_PIEBR</name>
<evidence type="ECO:0000313" key="2">
    <source>
        <dbReference type="Proteomes" id="UP001152562"/>
    </source>
</evidence>
<accession>A0A9P0TDB1</accession>
<organism evidence="1 2">
    <name type="scientific">Pieris brassicae</name>
    <name type="common">White butterfly</name>
    <name type="synonym">Large white butterfly</name>
    <dbReference type="NCBI Taxonomy" id="7116"/>
    <lineage>
        <taxon>Eukaryota</taxon>
        <taxon>Metazoa</taxon>
        <taxon>Ecdysozoa</taxon>
        <taxon>Arthropoda</taxon>
        <taxon>Hexapoda</taxon>
        <taxon>Insecta</taxon>
        <taxon>Pterygota</taxon>
        <taxon>Neoptera</taxon>
        <taxon>Endopterygota</taxon>
        <taxon>Lepidoptera</taxon>
        <taxon>Glossata</taxon>
        <taxon>Ditrysia</taxon>
        <taxon>Papilionoidea</taxon>
        <taxon>Pieridae</taxon>
        <taxon>Pierinae</taxon>
        <taxon>Pieris</taxon>
    </lineage>
</organism>
<sequence>MLSLSKLEVPVRGPTDSSNRLWSLETGQLRRVVGGGQVEQVVRRRGQRAVQRRRLQQALQHAAGTPVLQALMGGERVLGAIPSVAELTNVERVGLLVLVLEVALEGVVARECPAAVGTLLRLVDAAGGRRGHSEGRNS</sequence>
<gene>
    <name evidence="1" type="ORF">PIBRA_LOCUS5131</name>
</gene>
<dbReference type="EMBL" id="CALOZG010000005">
    <property type="protein sequence ID" value="CAH4028185.1"/>
    <property type="molecule type" value="Genomic_DNA"/>
</dbReference>
<keyword evidence="2" id="KW-1185">Reference proteome</keyword>
<dbReference type="Proteomes" id="UP001152562">
    <property type="component" value="Unassembled WGS sequence"/>
</dbReference>
<dbReference type="AlphaFoldDB" id="A0A9P0TDB1"/>
<comment type="caution">
    <text evidence="1">The sequence shown here is derived from an EMBL/GenBank/DDBJ whole genome shotgun (WGS) entry which is preliminary data.</text>
</comment>
<protein>
    <submittedName>
        <fullName evidence="1">Uncharacterized protein</fullName>
    </submittedName>
</protein>
<evidence type="ECO:0000313" key="1">
    <source>
        <dbReference type="EMBL" id="CAH4028185.1"/>
    </source>
</evidence>
<proteinExistence type="predicted"/>
<reference evidence="1" key="1">
    <citation type="submission" date="2022-05" db="EMBL/GenBank/DDBJ databases">
        <authorList>
            <person name="Okamura Y."/>
        </authorList>
    </citation>
    <scope>NUCLEOTIDE SEQUENCE</scope>
</reference>